<dbReference type="Proteomes" id="UP000515151">
    <property type="component" value="Chromosome 4"/>
</dbReference>
<dbReference type="Gene3D" id="1.10.510.10">
    <property type="entry name" value="Transferase(Phosphotransferase) domain 1"/>
    <property type="match status" value="1"/>
</dbReference>
<dbReference type="GO" id="GO:0045087">
    <property type="term" value="P:innate immune response"/>
    <property type="evidence" value="ECO:0007669"/>
    <property type="project" value="UniProtKB-ARBA"/>
</dbReference>
<dbReference type="CDD" id="cd01098">
    <property type="entry name" value="PAN_AP_plant"/>
    <property type="match status" value="1"/>
</dbReference>
<reference evidence="24" key="1">
    <citation type="journal article" date="2020" name="Plant Biotechnol. J.">
        <title>The pomegranate (Punica granatum L.) draft genome dissects genetic divergence between soft- and hard-seeded cultivars.</title>
        <authorList>
            <person name="Luo X."/>
            <person name="Li H."/>
            <person name="Wu Z."/>
            <person name="Yao W."/>
            <person name="Zhao P."/>
            <person name="Cao D."/>
            <person name="Yu H."/>
            <person name="Li K."/>
            <person name="Poudel K."/>
            <person name="Zhao D."/>
            <person name="Zhang F."/>
            <person name="Xia X."/>
            <person name="Chen L."/>
            <person name="Wang Q."/>
            <person name="Jing D."/>
            <person name="Cao S."/>
        </authorList>
    </citation>
    <scope>NUCLEOTIDE SEQUENCE [LARGE SCALE GENOMIC DNA]</scope>
    <source>
        <strain evidence="24">cv. Tunisia</strain>
    </source>
</reference>
<dbReference type="InterPro" id="IPR003609">
    <property type="entry name" value="Pan_app"/>
</dbReference>
<evidence type="ECO:0000256" key="20">
    <source>
        <dbReference type="SAM" id="SignalP"/>
    </source>
</evidence>
<dbReference type="PROSITE" id="PS50927">
    <property type="entry name" value="BULB_LECTIN"/>
    <property type="match status" value="1"/>
</dbReference>
<evidence type="ECO:0000256" key="4">
    <source>
        <dbReference type="ARBA" id="ARBA00022536"/>
    </source>
</evidence>
<evidence type="ECO:0000256" key="14">
    <source>
        <dbReference type="ARBA" id="ARBA00023136"/>
    </source>
</evidence>
<dbReference type="CDD" id="cd00028">
    <property type="entry name" value="B_lectin"/>
    <property type="match status" value="1"/>
</dbReference>
<evidence type="ECO:0000256" key="8">
    <source>
        <dbReference type="ARBA" id="ARBA00022729"/>
    </source>
</evidence>
<evidence type="ECO:0000256" key="12">
    <source>
        <dbReference type="ARBA" id="ARBA00022840"/>
    </source>
</evidence>
<feature type="transmembrane region" description="Helical" evidence="19">
    <location>
        <begin position="448"/>
        <end position="469"/>
    </location>
</feature>
<dbReference type="InterPro" id="IPR000719">
    <property type="entry name" value="Prot_kinase_dom"/>
</dbReference>
<evidence type="ECO:0000256" key="3">
    <source>
        <dbReference type="ARBA" id="ARBA00022527"/>
    </source>
</evidence>
<dbReference type="GO" id="GO:0030246">
    <property type="term" value="F:carbohydrate binding"/>
    <property type="evidence" value="ECO:0007669"/>
    <property type="project" value="UniProtKB-KW"/>
</dbReference>
<protein>
    <recommendedName>
        <fullName evidence="18">Receptor-like serine/threonine-protein kinase</fullName>
        <ecNumber evidence="18">2.7.11.1</ecNumber>
    </recommendedName>
</protein>
<dbReference type="OrthoDB" id="1934880at2759"/>
<sequence length="825" mass="92826">MIFVYYSLLLFLLSRSVPSVALYSVSSSEPLFPNQTLVSSSLNFELGFFSPNGSNNRYVGMWYKNFIPSKVVWVANRDRPLPFKDQLVSLTIGSDGNLRLLDGARNVVWSTNVSMKSKGSTAALLDTGNLVLRDGDSGNIIWESFDYPTDTLLPGMKTGINVKTGEKQYLVSWKTDIDPSPGNFSLGMTPEVPPQPFIWNGPDPHWRGGQWDKSKFIGIADMDMTYLNGYNVQQDIQQGTTYFSFSVSNNISFDYLFISSEGYCELVDWDDEVGEWHHGWKAPRDRCEIYGTCGPFGICNASALPICRCLDGFTPKSQEEWELGNWMGGCHRIKELQCGRDPNSAASIALGGIQNDYFLKLSQMKLPDVSTYVPFLDAGDCQDWCLNNCSCLAYSYIDTIGCMVWFDELMDIQSFNISGEDLFLRLAFDERENGTGNDQNNIGSSTKIIISLTTISAIIALGAGIYFRYRWRANKKVKIRKEEKEDLLSDLPMIDFKSILVATSNFSIRNKLGQGGFGPVYKGMLQDGKEVAVKRLSSSSGQGMEEFKNETILISKLQHRNLVKLIGCCIEGEEKILVYEYLPNKSLDTILFDPRRKGKLTWEKRFDIIQGVAKGLLYLHRDSWLRVIHRDLKASNILLDEKMNPKISDFGLARNFQTTQDLVNTRRVVGTLGYMSPEYAMGGMFSEKSDVYSFGVLMLEIISGKRNTSFCYLGRTLNLLSYAWQLWEEGRGVEILDEAISVNSIASRPEVVKCIWIGLLCIQDQATDRPNMPSIVLMLSGESDLPDPKPPTLTSFQSPMDHEIRDQQEGTLSINTMTRTVIDGR</sequence>
<dbReference type="AlphaFoldDB" id="A0A6P8DLX5"/>
<evidence type="ECO:0000256" key="18">
    <source>
        <dbReference type="PIRNR" id="PIRNR000641"/>
    </source>
</evidence>
<dbReference type="FunFam" id="1.10.510.10:FF:000345">
    <property type="entry name" value="G-type lectin S-receptor-like serine/threonine-protein kinase"/>
    <property type="match status" value="1"/>
</dbReference>
<dbReference type="FunFam" id="3.30.200.20:FF:000330">
    <property type="entry name" value="G-type lectin S-receptor-like serine/threonine-protein kinase At4g03230"/>
    <property type="match status" value="1"/>
</dbReference>
<feature type="domain" description="Protein kinase" evidence="21">
    <location>
        <begin position="506"/>
        <end position="825"/>
    </location>
</feature>
<dbReference type="PROSITE" id="PS00108">
    <property type="entry name" value="PROTEIN_KINASE_ST"/>
    <property type="match status" value="1"/>
</dbReference>
<accession>A0A6P8DLX5</accession>
<evidence type="ECO:0000313" key="24">
    <source>
        <dbReference type="Proteomes" id="UP000515151"/>
    </source>
</evidence>
<dbReference type="Pfam" id="PF08276">
    <property type="entry name" value="PAN_2"/>
    <property type="match status" value="1"/>
</dbReference>
<evidence type="ECO:0000256" key="11">
    <source>
        <dbReference type="ARBA" id="ARBA00022777"/>
    </source>
</evidence>
<keyword evidence="10 18" id="KW-0547">Nucleotide-binding</keyword>
<dbReference type="GeneID" id="116204668"/>
<keyword evidence="5" id="KW-0597">Phosphoprotein</keyword>
<keyword evidence="6 18" id="KW-0808">Transferase</keyword>
<dbReference type="SMART" id="SM00108">
    <property type="entry name" value="B_lectin"/>
    <property type="match status" value="1"/>
</dbReference>
<evidence type="ECO:0000256" key="5">
    <source>
        <dbReference type="ARBA" id="ARBA00022553"/>
    </source>
</evidence>
<evidence type="ECO:0000256" key="19">
    <source>
        <dbReference type="SAM" id="Phobius"/>
    </source>
</evidence>
<dbReference type="InterPro" id="IPR001245">
    <property type="entry name" value="Ser-Thr/Tyr_kinase_cat_dom"/>
</dbReference>
<evidence type="ECO:0000256" key="16">
    <source>
        <dbReference type="ARBA" id="ARBA00023170"/>
    </source>
</evidence>
<gene>
    <name evidence="25" type="primary">LOC116204668</name>
</gene>
<dbReference type="Gene3D" id="3.30.200.20">
    <property type="entry name" value="Phosphorylase Kinase, domain 1"/>
    <property type="match status" value="1"/>
</dbReference>
<evidence type="ECO:0000256" key="2">
    <source>
        <dbReference type="ARBA" id="ARBA00022475"/>
    </source>
</evidence>
<dbReference type="InterPro" id="IPR000858">
    <property type="entry name" value="S_locus_glycoprot_dom"/>
</dbReference>
<keyword evidence="14 19" id="KW-0472">Membrane</keyword>
<dbReference type="PROSITE" id="PS50948">
    <property type="entry name" value="PAN"/>
    <property type="match status" value="1"/>
</dbReference>
<evidence type="ECO:0000259" key="23">
    <source>
        <dbReference type="PROSITE" id="PS50948"/>
    </source>
</evidence>
<dbReference type="SUPFAM" id="SSF51110">
    <property type="entry name" value="alpha-D-mannose-specific plant lectins"/>
    <property type="match status" value="1"/>
</dbReference>
<proteinExistence type="inferred from homology"/>
<evidence type="ECO:0000256" key="6">
    <source>
        <dbReference type="ARBA" id="ARBA00022679"/>
    </source>
</evidence>
<dbReference type="SUPFAM" id="SSF56112">
    <property type="entry name" value="Protein kinase-like (PK-like)"/>
    <property type="match status" value="1"/>
</dbReference>
<keyword evidence="3 18" id="KW-0723">Serine/threonine-protein kinase</keyword>
<dbReference type="Pfam" id="PF01453">
    <property type="entry name" value="B_lectin"/>
    <property type="match status" value="1"/>
</dbReference>
<evidence type="ECO:0000313" key="25">
    <source>
        <dbReference type="RefSeq" id="XP_031392723.1"/>
    </source>
</evidence>
<keyword evidence="15" id="KW-1015">Disulfide bond</keyword>
<dbReference type="Gene3D" id="2.90.10.10">
    <property type="entry name" value="Bulb-type lectin domain"/>
    <property type="match status" value="1"/>
</dbReference>
<dbReference type="SMART" id="SM00473">
    <property type="entry name" value="PAN_AP"/>
    <property type="match status" value="1"/>
</dbReference>
<dbReference type="FunFam" id="2.90.10.10:FF:000005">
    <property type="entry name" value="G-type lectin S-receptor-like serine/threonine-protein kinase"/>
    <property type="match status" value="1"/>
</dbReference>
<dbReference type="GO" id="GO:0004674">
    <property type="term" value="F:protein serine/threonine kinase activity"/>
    <property type="evidence" value="ECO:0007669"/>
    <property type="project" value="UniProtKB-KW"/>
</dbReference>
<keyword evidence="17" id="KW-0325">Glycoprotein</keyword>
<evidence type="ECO:0000256" key="15">
    <source>
        <dbReference type="ARBA" id="ARBA00023157"/>
    </source>
</evidence>
<evidence type="ECO:0000259" key="21">
    <source>
        <dbReference type="PROSITE" id="PS50011"/>
    </source>
</evidence>
<feature type="chain" id="PRO_5028126013" description="Receptor-like serine/threonine-protein kinase" evidence="20">
    <location>
        <begin position="20"/>
        <end position="825"/>
    </location>
</feature>
<keyword evidence="16" id="KW-0675">Receptor</keyword>
<dbReference type="InterPro" id="IPR001480">
    <property type="entry name" value="Bulb-type_lectin_dom"/>
</dbReference>
<evidence type="ECO:0000256" key="9">
    <source>
        <dbReference type="ARBA" id="ARBA00022734"/>
    </source>
</evidence>
<name>A0A6P8DLX5_PUNGR</name>
<keyword evidence="8 20" id="KW-0732">Signal</keyword>
<keyword evidence="11 18" id="KW-0418">Kinase</keyword>
<evidence type="ECO:0000256" key="13">
    <source>
        <dbReference type="ARBA" id="ARBA00022989"/>
    </source>
</evidence>
<feature type="domain" description="Bulb-type lectin" evidence="22">
    <location>
        <begin position="22"/>
        <end position="145"/>
    </location>
</feature>
<dbReference type="InterPro" id="IPR011009">
    <property type="entry name" value="Kinase-like_dom_sf"/>
</dbReference>
<evidence type="ECO:0000256" key="10">
    <source>
        <dbReference type="ARBA" id="ARBA00022741"/>
    </source>
</evidence>
<keyword evidence="13 19" id="KW-1133">Transmembrane helix</keyword>
<evidence type="ECO:0000256" key="17">
    <source>
        <dbReference type="ARBA" id="ARBA00023180"/>
    </source>
</evidence>
<dbReference type="GO" id="GO:0005886">
    <property type="term" value="C:plasma membrane"/>
    <property type="evidence" value="ECO:0007669"/>
    <property type="project" value="UniProtKB-SubCell"/>
</dbReference>
<dbReference type="PIRSF" id="PIRSF000641">
    <property type="entry name" value="SRK"/>
    <property type="match status" value="1"/>
</dbReference>
<feature type="signal peptide" evidence="20">
    <location>
        <begin position="1"/>
        <end position="19"/>
    </location>
</feature>
<comment type="similarity">
    <text evidence="18">Belongs to the protein kinase superfamily. Ser/Thr protein kinase family.</text>
</comment>
<dbReference type="PROSITE" id="PS50011">
    <property type="entry name" value="PROTEIN_KINASE_DOM"/>
    <property type="match status" value="1"/>
</dbReference>
<dbReference type="GO" id="GO:0005524">
    <property type="term" value="F:ATP binding"/>
    <property type="evidence" value="ECO:0007669"/>
    <property type="project" value="UniProtKB-KW"/>
</dbReference>
<dbReference type="CDD" id="cd14066">
    <property type="entry name" value="STKc_IRAK"/>
    <property type="match status" value="1"/>
</dbReference>
<organism evidence="24 25">
    <name type="scientific">Punica granatum</name>
    <name type="common">Pomegranate</name>
    <dbReference type="NCBI Taxonomy" id="22663"/>
    <lineage>
        <taxon>Eukaryota</taxon>
        <taxon>Viridiplantae</taxon>
        <taxon>Streptophyta</taxon>
        <taxon>Embryophyta</taxon>
        <taxon>Tracheophyta</taxon>
        <taxon>Spermatophyta</taxon>
        <taxon>Magnoliopsida</taxon>
        <taxon>eudicotyledons</taxon>
        <taxon>Gunneridae</taxon>
        <taxon>Pentapetalae</taxon>
        <taxon>rosids</taxon>
        <taxon>malvids</taxon>
        <taxon>Myrtales</taxon>
        <taxon>Lythraceae</taxon>
        <taxon>Punica</taxon>
    </lineage>
</organism>
<keyword evidence="2" id="KW-1003">Cell membrane</keyword>
<dbReference type="RefSeq" id="XP_031392723.1">
    <property type="nucleotide sequence ID" value="XM_031536863.1"/>
</dbReference>
<dbReference type="InterPro" id="IPR036426">
    <property type="entry name" value="Bulb-type_lectin_dom_sf"/>
</dbReference>
<keyword evidence="7 19" id="KW-0812">Transmembrane</keyword>
<keyword evidence="24" id="KW-1185">Reference proteome</keyword>
<dbReference type="Pfam" id="PF00954">
    <property type="entry name" value="S_locus_glycop"/>
    <property type="match status" value="1"/>
</dbReference>
<keyword evidence="12 18" id="KW-0067">ATP-binding</keyword>
<keyword evidence="9" id="KW-0430">Lectin</keyword>
<evidence type="ECO:0000256" key="7">
    <source>
        <dbReference type="ARBA" id="ARBA00022692"/>
    </source>
</evidence>
<dbReference type="SMART" id="SM00220">
    <property type="entry name" value="S_TKc"/>
    <property type="match status" value="1"/>
</dbReference>
<reference evidence="25" key="2">
    <citation type="submission" date="2025-08" db="UniProtKB">
        <authorList>
            <consortium name="RefSeq"/>
        </authorList>
    </citation>
    <scope>IDENTIFICATION</scope>
    <source>
        <tissue evidence="25">Leaf</tissue>
    </source>
</reference>
<dbReference type="PANTHER" id="PTHR27002:SF422">
    <property type="entry name" value="RECEPTOR-LIKE SERINE_THREONINE-PROTEIN KINASE"/>
    <property type="match status" value="1"/>
</dbReference>
<dbReference type="InterPro" id="IPR024171">
    <property type="entry name" value="SRK-like_kinase"/>
</dbReference>
<evidence type="ECO:0000256" key="1">
    <source>
        <dbReference type="ARBA" id="ARBA00004251"/>
    </source>
</evidence>
<evidence type="ECO:0000259" key="22">
    <source>
        <dbReference type="PROSITE" id="PS50927"/>
    </source>
</evidence>
<feature type="domain" description="Apple" evidence="23">
    <location>
        <begin position="338"/>
        <end position="427"/>
    </location>
</feature>
<comment type="catalytic activity">
    <reaction evidence="18">
        <text>L-threonyl-[protein] + ATP = O-phospho-L-threonyl-[protein] + ADP + H(+)</text>
        <dbReference type="Rhea" id="RHEA:46608"/>
        <dbReference type="Rhea" id="RHEA-COMP:11060"/>
        <dbReference type="Rhea" id="RHEA-COMP:11605"/>
        <dbReference type="ChEBI" id="CHEBI:15378"/>
        <dbReference type="ChEBI" id="CHEBI:30013"/>
        <dbReference type="ChEBI" id="CHEBI:30616"/>
        <dbReference type="ChEBI" id="CHEBI:61977"/>
        <dbReference type="ChEBI" id="CHEBI:456216"/>
        <dbReference type="EC" id="2.7.11.1"/>
    </reaction>
</comment>
<dbReference type="Pfam" id="PF07714">
    <property type="entry name" value="PK_Tyr_Ser-Thr"/>
    <property type="match status" value="1"/>
</dbReference>
<dbReference type="PANTHER" id="PTHR27002">
    <property type="entry name" value="RECEPTOR-LIKE SERINE/THREONINE-PROTEIN KINASE SD1-8"/>
    <property type="match status" value="1"/>
</dbReference>
<dbReference type="GO" id="GO:0048544">
    <property type="term" value="P:recognition of pollen"/>
    <property type="evidence" value="ECO:0007669"/>
    <property type="project" value="InterPro"/>
</dbReference>
<dbReference type="EC" id="2.7.11.1" evidence="18"/>
<comment type="catalytic activity">
    <reaction evidence="18">
        <text>L-seryl-[protein] + ATP = O-phospho-L-seryl-[protein] + ADP + H(+)</text>
        <dbReference type="Rhea" id="RHEA:17989"/>
        <dbReference type="Rhea" id="RHEA-COMP:9863"/>
        <dbReference type="Rhea" id="RHEA-COMP:11604"/>
        <dbReference type="ChEBI" id="CHEBI:15378"/>
        <dbReference type="ChEBI" id="CHEBI:29999"/>
        <dbReference type="ChEBI" id="CHEBI:30616"/>
        <dbReference type="ChEBI" id="CHEBI:83421"/>
        <dbReference type="ChEBI" id="CHEBI:456216"/>
        <dbReference type="EC" id="2.7.11.1"/>
    </reaction>
</comment>
<keyword evidence="4" id="KW-0245">EGF-like domain</keyword>
<comment type="subcellular location">
    <subcellularLocation>
        <location evidence="1">Cell membrane</location>
        <topology evidence="1">Single-pass type I membrane protein</topology>
    </subcellularLocation>
</comment>
<dbReference type="InterPro" id="IPR008271">
    <property type="entry name" value="Ser/Thr_kinase_AS"/>
</dbReference>